<feature type="signal peptide" evidence="1">
    <location>
        <begin position="1"/>
        <end position="18"/>
    </location>
</feature>
<dbReference type="SUPFAM" id="SSF89733">
    <property type="entry name" value="L-sulfolactate dehydrogenase-like"/>
    <property type="match status" value="1"/>
</dbReference>
<gene>
    <name evidence="2" type="ORF">CYMTET_46457</name>
</gene>
<dbReference type="Proteomes" id="UP001190700">
    <property type="component" value="Unassembled WGS sequence"/>
</dbReference>
<dbReference type="EMBL" id="LGRX02032558">
    <property type="protein sequence ID" value="KAK3243913.1"/>
    <property type="molecule type" value="Genomic_DNA"/>
</dbReference>
<sequence length="139" mass="15025">MHVSFAVLAAAEQMLVEATGLVVYPTGSAEGEGWSWLGLDLVATCLTSVMPTTAESVDFHRALVIPLAAATLIVAEGWMQTAPAAECVGGTVVYPGLLEHRRMMERKRHGIPLHKDIVGWLWEQGKALGVRECLTEIKT</sequence>
<keyword evidence="3" id="KW-1185">Reference proteome</keyword>
<proteinExistence type="predicted"/>
<evidence type="ECO:0000313" key="3">
    <source>
        <dbReference type="Proteomes" id="UP001190700"/>
    </source>
</evidence>
<evidence type="ECO:0000256" key="1">
    <source>
        <dbReference type="SAM" id="SignalP"/>
    </source>
</evidence>
<organism evidence="2 3">
    <name type="scientific">Cymbomonas tetramitiformis</name>
    <dbReference type="NCBI Taxonomy" id="36881"/>
    <lineage>
        <taxon>Eukaryota</taxon>
        <taxon>Viridiplantae</taxon>
        <taxon>Chlorophyta</taxon>
        <taxon>Pyramimonadophyceae</taxon>
        <taxon>Pyramimonadales</taxon>
        <taxon>Pyramimonadaceae</taxon>
        <taxon>Cymbomonas</taxon>
    </lineage>
</organism>
<protein>
    <submittedName>
        <fullName evidence="2">Uncharacterized protein</fullName>
    </submittedName>
</protein>
<dbReference type="GO" id="GO:0016491">
    <property type="term" value="F:oxidoreductase activity"/>
    <property type="evidence" value="ECO:0007669"/>
    <property type="project" value="InterPro"/>
</dbReference>
<dbReference type="AlphaFoldDB" id="A0AAE0BW35"/>
<name>A0AAE0BW35_9CHLO</name>
<dbReference type="InterPro" id="IPR036111">
    <property type="entry name" value="Mal/L-sulfo/L-lacto_DH-like_sf"/>
</dbReference>
<feature type="chain" id="PRO_5042062401" evidence="1">
    <location>
        <begin position="19"/>
        <end position="139"/>
    </location>
</feature>
<comment type="caution">
    <text evidence="2">The sequence shown here is derived from an EMBL/GenBank/DDBJ whole genome shotgun (WGS) entry which is preliminary data.</text>
</comment>
<keyword evidence="1" id="KW-0732">Signal</keyword>
<accession>A0AAE0BW35</accession>
<evidence type="ECO:0000313" key="2">
    <source>
        <dbReference type="EMBL" id="KAK3243913.1"/>
    </source>
</evidence>
<reference evidence="2 3" key="1">
    <citation type="journal article" date="2015" name="Genome Biol. Evol.">
        <title>Comparative Genomics of a Bacterivorous Green Alga Reveals Evolutionary Causalities and Consequences of Phago-Mixotrophic Mode of Nutrition.</title>
        <authorList>
            <person name="Burns J.A."/>
            <person name="Paasch A."/>
            <person name="Narechania A."/>
            <person name="Kim E."/>
        </authorList>
    </citation>
    <scope>NUCLEOTIDE SEQUENCE [LARGE SCALE GENOMIC DNA]</scope>
    <source>
        <strain evidence="2 3">PLY_AMNH</strain>
    </source>
</reference>